<evidence type="ECO:0000256" key="5">
    <source>
        <dbReference type="ARBA" id="ARBA00023163"/>
    </source>
</evidence>
<evidence type="ECO:0000313" key="10">
    <source>
        <dbReference type="EMBL" id="ERF75463.1"/>
    </source>
</evidence>
<sequence>MMQEILLFGQVLADNHQTLRQQLAGLARMPPQPVLERHLIFKPRSPPGLANLPTGSGPQGPQQQELQKTRQMLNTPLNYVQVVGLLENKELTPKKEQSVVPNMNADHDLIMTSDEDESAQSRKAFQWYLEFNDIPEPGKVSATSRATSKTRILEGDVIKFMNDLGYEYLSQYITTGDRFYDQDTTLFLYKVMQASDQSTQNTTPTTSTINTTPDISKLTPLDPSEGYVLQASIEITDGNSPDLKDKATQQLLAIKDTLRSSVDLTPGDRLALDTRVPVRRVR</sequence>
<dbReference type="HOGENOM" id="CLU_084516_0_0_1"/>
<dbReference type="GO" id="GO:0003712">
    <property type="term" value="F:transcription coregulator activity"/>
    <property type="evidence" value="ECO:0007669"/>
    <property type="project" value="InterPro"/>
</dbReference>
<dbReference type="GO" id="GO:0016592">
    <property type="term" value="C:mediator complex"/>
    <property type="evidence" value="ECO:0007669"/>
    <property type="project" value="InterPro"/>
</dbReference>
<dbReference type="OrthoDB" id="5348092at2759"/>
<evidence type="ECO:0000256" key="4">
    <source>
        <dbReference type="ARBA" id="ARBA00023015"/>
    </source>
</evidence>
<keyword evidence="4 8" id="KW-0805">Transcription regulation</keyword>
<comment type="function">
    <text evidence="8">Component of the Mediator complex, a coactivator involved in the regulated transcription of nearly all RNA polymerase II-dependent genes. Mediator functions as a bridge to convey information from gene-specific regulatory proteins to the basal RNA polymerase II transcription machinery. Mediator is recruited to promoters by direct interactions with regulatory proteins and serves as a scaffold for the assembly of a functional preinitiation complex with RNA polymerase II and the general transcription factors.</text>
</comment>
<comment type="similarity">
    <text evidence="2 8">Belongs to the Mediator complex subunit 18 family.</text>
</comment>
<dbReference type="GO" id="GO:0070847">
    <property type="term" value="C:core mediator complex"/>
    <property type="evidence" value="ECO:0007669"/>
    <property type="project" value="TreeGrafter"/>
</dbReference>
<feature type="region of interest" description="Disordered" evidence="9">
    <location>
        <begin position="198"/>
        <end position="217"/>
    </location>
</feature>
<dbReference type="eggNOG" id="ENOG502RXWG">
    <property type="taxonomic scope" value="Eukaryota"/>
</dbReference>
<protein>
    <recommendedName>
        <fullName evidence="3 8">Mediator of RNA polymerase II transcription subunit 18</fullName>
    </recommendedName>
    <alternativeName>
        <fullName evidence="7 8">Mediator complex subunit 18</fullName>
    </alternativeName>
</protein>
<dbReference type="InterPro" id="IPR019095">
    <property type="entry name" value="Mediator_Med18"/>
</dbReference>
<dbReference type="Gene3D" id="2.40.320.10">
    <property type="entry name" value="Hypothetical Protein Pfu-838710-001"/>
    <property type="match status" value="1"/>
</dbReference>
<dbReference type="GO" id="GO:0006369">
    <property type="term" value="P:termination of RNA polymerase II transcription"/>
    <property type="evidence" value="ECO:0007669"/>
    <property type="project" value="TreeGrafter"/>
</dbReference>
<keyword evidence="11" id="KW-1185">Reference proteome</keyword>
<evidence type="ECO:0000256" key="2">
    <source>
        <dbReference type="ARBA" id="ARBA00009814"/>
    </source>
</evidence>
<evidence type="ECO:0000256" key="3">
    <source>
        <dbReference type="ARBA" id="ARBA00019612"/>
    </source>
</evidence>
<evidence type="ECO:0000256" key="6">
    <source>
        <dbReference type="ARBA" id="ARBA00023242"/>
    </source>
</evidence>
<comment type="subunit">
    <text evidence="8">Component of the Mediator complex.</text>
</comment>
<name>U1GSS6_ENDPU</name>
<feature type="region of interest" description="Disordered" evidence="9">
    <location>
        <begin position="43"/>
        <end position="65"/>
    </location>
</feature>
<proteinExistence type="inferred from homology"/>
<evidence type="ECO:0000256" key="9">
    <source>
        <dbReference type="SAM" id="MobiDB-lite"/>
    </source>
</evidence>
<dbReference type="GeneID" id="19241883"/>
<dbReference type="PANTHER" id="PTHR13321:SF2">
    <property type="entry name" value="MEDIATOR OF RNA POLYMERASE II TRANSCRIPTION SUBUNIT 18"/>
    <property type="match status" value="1"/>
</dbReference>
<dbReference type="GO" id="GO:0006357">
    <property type="term" value="P:regulation of transcription by RNA polymerase II"/>
    <property type="evidence" value="ECO:0007669"/>
    <property type="project" value="InterPro"/>
</dbReference>
<dbReference type="OMA" id="PVHQHHE"/>
<feature type="compositionally biased region" description="Low complexity" evidence="9">
    <location>
        <begin position="198"/>
        <end position="216"/>
    </location>
</feature>
<evidence type="ECO:0000256" key="1">
    <source>
        <dbReference type="ARBA" id="ARBA00004123"/>
    </source>
</evidence>
<evidence type="ECO:0000313" key="11">
    <source>
        <dbReference type="Proteomes" id="UP000019373"/>
    </source>
</evidence>
<dbReference type="Pfam" id="PF09637">
    <property type="entry name" value="Med18"/>
    <property type="match status" value="1"/>
</dbReference>
<dbReference type="PANTHER" id="PTHR13321">
    <property type="entry name" value="MEDIATOR OF RNA POLYMERASE II TRANSCRIPTION, SUBUNIT 18"/>
    <property type="match status" value="1"/>
</dbReference>
<organism evidence="10 11">
    <name type="scientific">Endocarpon pusillum (strain Z07020 / HMAS-L-300199)</name>
    <name type="common">Lichen-forming fungus</name>
    <dbReference type="NCBI Taxonomy" id="1263415"/>
    <lineage>
        <taxon>Eukaryota</taxon>
        <taxon>Fungi</taxon>
        <taxon>Dikarya</taxon>
        <taxon>Ascomycota</taxon>
        <taxon>Pezizomycotina</taxon>
        <taxon>Eurotiomycetes</taxon>
        <taxon>Chaetothyriomycetidae</taxon>
        <taxon>Verrucariales</taxon>
        <taxon>Verrucariaceae</taxon>
        <taxon>Endocarpon</taxon>
    </lineage>
</organism>
<dbReference type="Proteomes" id="UP000019373">
    <property type="component" value="Unassembled WGS sequence"/>
</dbReference>
<accession>U1GSS6</accession>
<dbReference type="AlphaFoldDB" id="U1GSS6"/>
<comment type="subcellular location">
    <subcellularLocation>
        <location evidence="1 8">Nucleus</location>
    </subcellularLocation>
</comment>
<dbReference type="EMBL" id="KE720812">
    <property type="protein sequence ID" value="ERF75463.1"/>
    <property type="molecule type" value="Genomic_DNA"/>
</dbReference>
<gene>
    <name evidence="8" type="primary">MED18</name>
    <name evidence="10" type="ORF">EPUS_06995</name>
</gene>
<evidence type="ECO:0000256" key="8">
    <source>
        <dbReference type="RuleBase" id="RU364150"/>
    </source>
</evidence>
<keyword evidence="5 8" id="KW-0804">Transcription</keyword>
<dbReference type="RefSeq" id="XP_007787194.1">
    <property type="nucleotide sequence ID" value="XM_007789004.1"/>
</dbReference>
<evidence type="ECO:0000256" key="7">
    <source>
        <dbReference type="ARBA" id="ARBA00032012"/>
    </source>
</evidence>
<keyword evidence="8" id="KW-0010">Activator</keyword>
<keyword evidence="6 8" id="KW-0539">Nucleus</keyword>
<reference evidence="11" key="1">
    <citation type="journal article" date="2014" name="BMC Genomics">
        <title>Genome characteristics reveal the impact of lichenization on lichen-forming fungus Endocarpon pusillum Hedwig (Verrucariales, Ascomycota).</title>
        <authorList>
            <person name="Wang Y.-Y."/>
            <person name="Liu B."/>
            <person name="Zhang X.-Y."/>
            <person name="Zhou Q.-M."/>
            <person name="Zhang T."/>
            <person name="Li H."/>
            <person name="Yu Y.-F."/>
            <person name="Zhang X.-L."/>
            <person name="Hao X.-Y."/>
            <person name="Wang M."/>
            <person name="Wang L."/>
            <person name="Wei J.-C."/>
        </authorList>
    </citation>
    <scope>NUCLEOTIDE SEQUENCE [LARGE SCALE GENOMIC DNA]</scope>
    <source>
        <strain evidence="11">Z07020 / HMAS-L-300199</strain>
    </source>
</reference>